<dbReference type="InterPro" id="IPR056884">
    <property type="entry name" value="NPHP3-like_N"/>
</dbReference>
<dbReference type="InterPro" id="IPR035994">
    <property type="entry name" value="Nucleoside_phosphorylase_sf"/>
</dbReference>
<dbReference type="Proteomes" id="UP000275078">
    <property type="component" value="Unassembled WGS sequence"/>
</dbReference>
<dbReference type="InterPro" id="IPR027417">
    <property type="entry name" value="P-loop_NTPase"/>
</dbReference>
<dbReference type="PANTHER" id="PTHR46082:SF11">
    <property type="entry name" value="AAA+ ATPASE DOMAIN-CONTAINING PROTEIN-RELATED"/>
    <property type="match status" value="1"/>
</dbReference>
<dbReference type="OrthoDB" id="1577640at2759"/>
<evidence type="ECO:0000256" key="1">
    <source>
        <dbReference type="ARBA" id="ARBA00022737"/>
    </source>
</evidence>
<sequence length="807" mass="91292">MAELEDFTVGWISAVWTEYVAARQFFDEMFDDPEKPSTDHNEYTLGRIGKHNVVVTLMTKGTIGSNSAAIVARDMLHLFPNIRVCLMVGIGGGVPSKKHDIRLGDVVVSMPVNGLGGVFQSDFGKNVQGKPFQFTGLMDRVPDVLISAVYKLRTRYAENGHTLADTINTILSKNKRLQKAYASPRASTDILYHASYQHSPSQDGDGPLDDCSVSCSQDPTVIIQRRAREDYENNPEIHYGTIASGNQVIKDAVLRDALAREKDILCFEMEAAGLMNQVPCLVIRGICDYADSHKSKSWQGYAAMVASAYAKELLSVIRPTALDESRKLQDMILLTVKDNLQEVSGVSHDTHTMVKALNFDRRLERIKRWLDPPDPSINLNKAQQTRSGTSGSWFLNGEAFQRWKTTSRSFLWLQGIPGCGKTVLSSSAVTELLRADSSCNTTLYFFFDFTEKDMQTLGKLVRSLIYQLYCKSEGAQKYLYELFINACNEGASQLNSAQLHSCLSAMLREAKEAWIVIDGLDECTTRKGRAVTENILACIRDLSQREDANTHFLVTSRPEHEIGSDLGEWTDSETQWINIQNGLVQTYDINAYIRKRVIEEVAFSRWKDRVDVQQMIITALTLQANGMFRWVVCQLDTLRDCLDFPEFELRETLDTLPKTLYETYGRILSNIKPQHINVAIRILQFLTFDQYASLSPEEIVDMIAANAEAIPGFLPENTRLPNSDQVIEYCSSLVTIVEQTDRWGKPFRRVQLAHFSVKEYFLSSSIHPLFAAHFAEIRYGRRAFWRRATCQLVLERSVMQGSPLDWR</sequence>
<name>A0A3N4HNR0_ASCIM</name>
<keyword evidence="4" id="KW-1185">Reference proteome</keyword>
<dbReference type="SUPFAM" id="SSF53167">
    <property type="entry name" value="Purine and uridine phosphorylases"/>
    <property type="match status" value="1"/>
</dbReference>
<keyword evidence="1" id="KW-0677">Repeat</keyword>
<organism evidence="3 4">
    <name type="scientific">Ascobolus immersus RN42</name>
    <dbReference type="NCBI Taxonomy" id="1160509"/>
    <lineage>
        <taxon>Eukaryota</taxon>
        <taxon>Fungi</taxon>
        <taxon>Dikarya</taxon>
        <taxon>Ascomycota</taxon>
        <taxon>Pezizomycotina</taxon>
        <taxon>Pezizomycetes</taxon>
        <taxon>Pezizales</taxon>
        <taxon>Ascobolaceae</taxon>
        <taxon>Ascobolus</taxon>
    </lineage>
</organism>
<dbReference type="EMBL" id="ML119765">
    <property type="protein sequence ID" value="RPA75369.1"/>
    <property type="molecule type" value="Genomic_DNA"/>
</dbReference>
<reference evidence="3 4" key="1">
    <citation type="journal article" date="2018" name="Nat. Ecol. Evol.">
        <title>Pezizomycetes genomes reveal the molecular basis of ectomycorrhizal truffle lifestyle.</title>
        <authorList>
            <person name="Murat C."/>
            <person name="Payen T."/>
            <person name="Noel B."/>
            <person name="Kuo A."/>
            <person name="Morin E."/>
            <person name="Chen J."/>
            <person name="Kohler A."/>
            <person name="Krizsan K."/>
            <person name="Balestrini R."/>
            <person name="Da Silva C."/>
            <person name="Montanini B."/>
            <person name="Hainaut M."/>
            <person name="Levati E."/>
            <person name="Barry K.W."/>
            <person name="Belfiori B."/>
            <person name="Cichocki N."/>
            <person name="Clum A."/>
            <person name="Dockter R.B."/>
            <person name="Fauchery L."/>
            <person name="Guy J."/>
            <person name="Iotti M."/>
            <person name="Le Tacon F."/>
            <person name="Lindquist E.A."/>
            <person name="Lipzen A."/>
            <person name="Malagnac F."/>
            <person name="Mello A."/>
            <person name="Molinier V."/>
            <person name="Miyauchi S."/>
            <person name="Poulain J."/>
            <person name="Riccioni C."/>
            <person name="Rubini A."/>
            <person name="Sitrit Y."/>
            <person name="Splivallo R."/>
            <person name="Traeger S."/>
            <person name="Wang M."/>
            <person name="Zifcakova L."/>
            <person name="Wipf D."/>
            <person name="Zambonelli A."/>
            <person name="Paolocci F."/>
            <person name="Nowrousian M."/>
            <person name="Ottonello S."/>
            <person name="Baldrian P."/>
            <person name="Spatafora J.W."/>
            <person name="Henrissat B."/>
            <person name="Nagy L.G."/>
            <person name="Aury J.M."/>
            <person name="Wincker P."/>
            <person name="Grigoriev I.V."/>
            <person name="Bonfante P."/>
            <person name="Martin F.M."/>
        </authorList>
    </citation>
    <scope>NUCLEOTIDE SEQUENCE [LARGE SCALE GENOMIC DNA]</scope>
    <source>
        <strain evidence="3 4">RN42</strain>
    </source>
</reference>
<dbReference type="PROSITE" id="PS50837">
    <property type="entry name" value="NACHT"/>
    <property type="match status" value="1"/>
</dbReference>
<dbReference type="Gene3D" id="3.40.50.300">
    <property type="entry name" value="P-loop containing nucleotide triphosphate hydrolases"/>
    <property type="match status" value="1"/>
</dbReference>
<evidence type="ECO:0000313" key="4">
    <source>
        <dbReference type="Proteomes" id="UP000275078"/>
    </source>
</evidence>
<dbReference type="InterPro" id="IPR007111">
    <property type="entry name" value="NACHT_NTPase"/>
</dbReference>
<feature type="domain" description="NACHT" evidence="2">
    <location>
        <begin position="409"/>
        <end position="558"/>
    </location>
</feature>
<dbReference type="STRING" id="1160509.A0A3N4HNR0"/>
<proteinExistence type="predicted"/>
<dbReference type="Pfam" id="PF24883">
    <property type="entry name" value="NPHP3_N"/>
    <property type="match status" value="1"/>
</dbReference>
<dbReference type="GO" id="GO:0009116">
    <property type="term" value="P:nucleoside metabolic process"/>
    <property type="evidence" value="ECO:0007669"/>
    <property type="project" value="InterPro"/>
</dbReference>
<dbReference type="PANTHER" id="PTHR46082">
    <property type="entry name" value="ATP/GTP-BINDING PROTEIN-RELATED"/>
    <property type="match status" value="1"/>
</dbReference>
<gene>
    <name evidence="3" type="ORF">BJ508DRAFT_214576</name>
</gene>
<evidence type="ECO:0000259" key="2">
    <source>
        <dbReference type="PROSITE" id="PS50837"/>
    </source>
</evidence>
<dbReference type="SUPFAM" id="SSF52540">
    <property type="entry name" value="P-loop containing nucleoside triphosphate hydrolases"/>
    <property type="match status" value="1"/>
</dbReference>
<accession>A0A3N4HNR0</accession>
<dbReference type="GO" id="GO:0003824">
    <property type="term" value="F:catalytic activity"/>
    <property type="evidence" value="ECO:0007669"/>
    <property type="project" value="InterPro"/>
</dbReference>
<protein>
    <submittedName>
        <fullName evidence="3">Purine and uridine phosphorylase</fullName>
    </submittedName>
</protein>
<dbReference type="Gene3D" id="3.40.50.1580">
    <property type="entry name" value="Nucleoside phosphorylase domain"/>
    <property type="match status" value="1"/>
</dbReference>
<dbReference type="AlphaFoldDB" id="A0A3N4HNR0"/>
<evidence type="ECO:0000313" key="3">
    <source>
        <dbReference type="EMBL" id="RPA75369.1"/>
    </source>
</evidence>
<dbReference type="InterPro" id="IPR053137">
    <property type="entry name" value="NLR-like"/>
</dbReference>